<dbReference type="InterPro" id="IPR039300">
    <property type="entry name" value="JASON"/>
</dbReference>
<keyword evidence="3" id="KW-1185">Reference proteome</keyword>
<feature type="compositionally biased region" description="Polar residues" evidence="1">
    <location>
        <begin position="377"/>
        <end position="389"/>
    </location>
</feature>
<evidence type="ECO:0000313" key="2">
    <source>
        <dbReference type="EMBL" id="CAH2059990.1"/>
    </source>
</evidence>
<dbReference type="PANTHER" id="PTHR33318">
    <property type="entry name" value="ASPARTYL/GLUTAMYL-TRNA(ASN/GLN) AMIDOTRANSFERASE SUBUNIT"/>
    <property type="match status" value="1"/>
</dbReference>
<name>A0AAU9S7M5_THLAR</name>
<gene>
    <name evidence="2" type="ORF">TAV2_LOCUS12492</name>
</gene>
<evidence type="ECO:0000313" key="3">
    <source>
        <dbReference type="Proteomes" id="UP000836841"/>
    </source>
</evidence>
<feature type="region of interest" description="Disordered" evidence="1">
    <location>
        <begin position="239"/>
        <end position="264"/>
    </location>
</feature>
<evidence type="ECO:0008006" key="4">
    <source>
        <dbReference type="Google" id="ProtNLM"/>
    </source>
</evidence>
<feature type="non-terminal residue" evidence="2">
    <location>
        <position position="389"/>
    </location>
</feature>
<dbReference type="AlphaFoldDB" id="A0AAU9S7M5"/>
<protein>
    <recommendedName>
        <fullName evidence="4">Breast cancer 1 early onset</fullName>
    </recommendedName>
</protein>
<reference evidence="2 3" key="1">
    <citation type="submission" date="2022-03" db="EMBL/GenBank/DDBJ databases">
        <authorList>
            <person name="Nunn A."/>
            <person name="Chopra R."/>
            <person name="Nunn A."/>
            <person name="Contreras Garrido A."/>
        </authorList>
    </citation>
    <scope>NUCLEOTIDE SEQUENCE [LARGE SCALE GENOMIC DNA]</scope>
</reference>
<feature type="compositionally biased region" description="Basic and acidic residues" evidence="1">
    <location>
        <begin position="253"/>
        <end position="263"/>
    </location>
</feature>
<accession>A0AAU9S7M5</accession>
<evidence type="ECO:0000256" key="1">
    <source>
        <dbReference type="SAM" id="MobiDB-lite"/>
    </source>
</evidence>
<dbReference type="PANTHER" id="PTHR33318:SF34">
    <property type="entry name" value="ASPARTYL_GLUTAMYL-TRNA(ASN_GLN) AMIDOTRANSFERASE SUBUNIT"/>
    <property type="match status" value="1"/>
</dbReference>
<sequence>CQNQLFQFSEVESNRGQQHESKNRLSALFLSEEKVDASPCHDRDGSGVGSMHIDKGLKDENLIDCWFLQNGSLTFLDYPVEFQAHCITDAHNSATISTGYSDAGEESQESVGTAFRDGVDRASKMPLTAGNITGKRKTVRFECDFDQSSSSKKHEMAGKINFSAALYNPTSLNQSDEIQTQTPGTISPANMESAVRGRPRISSQFVHSASNITENASICNLPEDSDESVDQCKVQACREKTENETPTSATCEGKSEESTDENSKILGLRVKQSEEKSNKNMAALSTVTSGDRPIIGMVAAHWNEKEQTHISPKWWDGNGIPNSTNKYKEDQKVSWHATPFEERLEKALSEESGQGFIPSRKTGIKEEAERDKAISQMHHSAQSTSIVSF</sequence>
<dbReference type="EMBL" id="OU466860">
    <property type="protein sequence ID" value="CAH2059990.1"/>
    <property type="molecule type" value="Genomic_DNA"/>
</dbReference>
<dbReference type="Proteomes" id="UP000836841">
    <property type="component" value="Chromosome 4"/>
</dbReference>
<proteinExistence type="predicted"/>
<dbReference type="GO" id="GO:0007142">
    <property type="term" value="P:male meiosis II"/>
    <property type="evidence" value="ECO:0007669"/>
    <property type="project" value="InterPro"/>
</dbReference>
<organism evidence="2 3">
    <name type="scientific">Thlaspi arvense</name>
    <name type="common">Field penny-cress</name>
    <dbReference type="NCBI Taxonomy" id="13288"/>
    <lineage>
        <taxon>Eukaryota</taxon>
        <taxon>Viridiplantae</taxon>
        <taxon>Streptophyta</taxon>
        <taxon>Embryophyta</taxon>
        <taxon>Tracheophyta</taxon>
        <taxon>Spermatophyta</taxon>
        <taxon>Magnoliopsida</taxon>
        <taxon>eudicotyledons</taxon>
        <taxon>Gunneridae</taxon>
        <taxon>Pentapetalae</taxon>
        <taxon>rosids</taxon>
        <taxon>malvids</taxon>
        <taxon>Brassicales</taxon>
        <taxon>Brassicaceae</taxon>
        <taxon>Thlaspideae</taxon>
        <taxon>Thlaspi</taxon>
    </lineage>
</organism>
<feature type="region of interest" description="Disordered" evidence="1">
    <location>
        <begin position="369"/>
        <end position="389"/>
    </location>
</feature>